<dbReference type="PROSITE" id="PS50111">
    <property type="entry name" value="CHEMOTAXIS_TRANSDUC_2"/>
    <property type="match status" value="1"/>
</dbReference>
<keyword evidence="2 4" id="KW-0807">Transducer</keyword>
<dbReference type="InterPro" id="IPR003660">
    <property type="entry name" value="HAMP_dom"/>
</dbReference>
<dbReference type="Gene3D" id="3.30.450.20">
    <property type="entry name" value="PAS domain"/>
    <property type="match status" value="1"/>
</dbReference>
<dbReference type="AlphaFoldDB" id="A0A9X2WHQ2"/>
<evidence type="ECO:0000313" key="8">
    <source>
        <dbReference type="EMBL" id="MCT7360473.1"/>
    </source>
</evidence>
<evidence type="ECO:0000256" key="3">
    <source>
        <dbReference type="ARBA" id="ARBA00029447"/>
    </source>
</evidence>
<evidence type="ECO:0000256" key="1">
    <source>
        <dbReference type="ARBA" id="ARBA00004370"/>
    </source>
</evidence>
<dbReference type="SMART" id="SM00283">
    <property type="entry name" value="MA"/>
    <property type="match status" value="1"/>
</dbReference>
<keyword evidence="5" id="KW-0472">Membrane</keyword>
<comment type="subcellular location">
    <subcellularLocation>
        <location evidence="1">Membrane</location>
    </subcellularLocation>
</comment>
<dbReference type="SUPFAM" id="SSF58104">
    <property type="entry name" value="Methyl-accepting chemotaxis protein (MCP) signaling domain"/>
    <property type="match status" value="1"/>
</dbReference>
<keyword evidence="9" id="KW-1185">Reference proteome</keyword>
<dbReference type="PANTHER" id="PTHR32089:SF112">
    <property type="entry name" value="LYSOZYME-LIKE PROTEIN-RELATED"/>
    <property type="match status" value="1"/>
</dbReference>
<name>A0A9X2WHQ2_9GAMM</name>
<evidence type="ECO:0000259" key="7">
    <source>
        <dbReference type="PROSITE" id="PS50885"/>
    </source>
</evidence>
<gene>
    <name evidence="8" type="ORF">NYR02_15725</name>
</gene>
<dbReference type="Pfam" id="PF22673">
    <property type="entry name" value="MCP-like_PDC_1"/>
    <property type="match status" value="1"/>
</dbReference>
<dbReference type="GO" id="GO:0006935">
    <property type="term" value="P:chemotaxis"/>
    <property type="evidence" value="ECO:0007669"/>
    <property type="project" value="UniProtKB-ARBA"/>
</dbReference>
<evidence type="ECO:0000256" key="2">
    <source>
        <dbReference type="ARBA" id="ARBA00023224"/>
    </source>
</evidence>
<dbReference type="Pfam" id="PF00015">
    <property type="entry name" value="MCPsignal"/>
    <property type="match status" value="1"/>
</dbReference>
<keyword evidence="5" id="KW-1133">Transmembrane helix</keyword>
<comment type="caution">
    <text evidence="8">The sequence shown here is derived from an EMBL/GenBank/DDBJ whole genome shotgun (WGS) entry which is preliminary data.</text>
</comment>
<dbReference type="CDD" id="cd11386">
    <property type="entry name" value="MCP_signal"/>
    <property type="match status" value="1"/>
</dbReference>
<dbReference type="GO" id="GO:0016020">
    <property type="term" value="C:membrane"/>
    <property type="evidence" value="ECO:0007669"/>
    <property type="project" value="UniProtKB-SubCell"/>
</dbReference>
<dbReference type="SMART" id="SM00304">
    <property type="entry name" value="HAMP"/>
    <property type="match status" value="1"/>
</dbReference>
<organism evidence="8 9">
    <name type="scientific">Thalassolituus pacificus</name>
    <dbReference type="NCBI Taxonomy" id="2975440"/>
    <lineage>
        <taxon>Bacteria</taxon>
        <taxon>Pseudomonadati</taxon>
        <taxon>Pseudomonadota</taxon>
        <taxon>Gammaproteobacteria</taxon>
        <taxon>Oceanospirillales</taxon>
        <taxon>Oceanospirillaceae</taxon>
        <taxon>Thalassolituus</taxon>
    </lineage>
</organism>
<evidence type="ECO:0000256" key="5">
    <source>
        <dbReference type="SAM" id="Phobius"/>
    </source>
</evidence>
<feature type="transmembrane region" description="Helical" evidence="5">
    <location>
        <begin position="308"/>
        <end position="328"/>
    </location>
</feature>
<protein>
    <submittedName>
        <fullName evidence="8">Methyl-accepting chemotaxis protein</fullName>
    </submittedName>
</protein>
<keyword evidence="5" id="KW-0812">Transmembrane</keyword>
<comment type="similarity">
    <text evidence="3">Belongs to the methyl-accepting chemotaxis (MCP) protein family.</text>
</comment>
<feature type="transmembrane region" description="Helical" evidence="5">
    <location>
        <begin position="7"/>
        <end position="30"/>
    </location>
</feature>
<dbReference type="EMBL" id="JAOANI010000028">
    <property type="protein sequence ID" value="MCT7360473.1"/>
    <property type="molecule type" value="Genomic_DNA"/>
</dbReference>
<sequence>MLIRKKLWLAGVTLLLGAVLCIFLLTHYLAEPRLYQQAQDNAQLRVEGIAAEIHGVLQATASLTRSMAALAATLPLDETTFSAHLRDLVDEFGNGAIAGGGIWPEPRRLDPARERASLFWARDAQGKLQLLNDYNDPAGSGYHNEGWYSIGRTLAPGQCAWSEAYADPVSGTPMVTCTVAIRRQGEFWGVATIDLMLSGLGKLLQRHREIAQAYPFVLDQTGTMVALPGLRPQSLNMKTLDELAAADSSLAPLKTLLEAGRTGVTVPPGVVPGDQALMVLTTLEDQRWRVGMLLPQSVALQTMSALSMMLYLSLVPLILLFVLVMIVFGRQIIGWLEETTTQVRSLVNGQISTRLAVSRDDEVGRLRQAVNDYADYLGGILNNIGTEAGAIREGADGLNGLSDTLTRRAHAQLDENNTLATAVSEMASSAKEVAQNTATAAQTASEARVVVDQGQRVVTENSEAISRLADALSNASQVIERLATDSQQVGAVLAVIKAISEQTNLLALNAAIEAARAGEQGRGFAVVADEVRTLAGRTQASASEIEQMIIQLQNAAGSGVEVIENSRELSRQSIERAQEARDSFADIVSAFSNIEGRTATIATAVEEQTRVAQEIHQLAERIRSLSEQNAQDASHLNDMSRDYTAVAQRLHAISRN</sequence>
<feature type="domain" description="Methyl-accepting transducer" evidence="6">
    <location>
        <begin position="387"/>
        <end position="623"/>
    </location>
</feature>
<dbReference type="CDD" id="cd06225">
    <property type="entry name" value="HAMP"/>
    <property type="match status" value="1"/>
</dbReference>
<accession>A0A9X2WHQ2</accession>
<evidence type="ECO:0000259" key="6">
    <source>
        <dbReference type="PROSITE" id="PS50111"/>
    </source>
</evidence>
<dbReference type="Gene3D" id="1.10.287.950">
    <property type="entry name" value="Methyl-accepting chemotaxis protein"/>
    <property type="match status" value="1"/>
</dbReference>
<evidence type="ECO:0000313" key="9">
    <source>
        <dbReference type="Proteomes" id="UP001147830"/>
    </source>
</evidence>
<dbReference type="Pfam" id="PF00672">
    <property type="entry name" value="HAMP"/>
    <property type="match status" value="1"/>
</dbReference>
<dbReference type="PANTHER" id="PTHR32089">
    <property type="entry name" value="METHYL-ACCEPTING CHEMOTAXIS PROTEIN MCPB"/>
    <property type="match status" value="1"/>
</dbReference>
<evidence type="ECO:0000256" key="4">
    <source>
        <dbReference type="PROSITE-ProRule" id="PRU00284"/>
    </source>
</evidence>
<dbReference type="InterPro" id="IPR004089">
    <property type="entry name" value="MCPsignal_dom"/>
</dbReference>
<dbReference type="PROSITE" id="PS50885">
    <property type="entry name" value="HAMP"/>
    <property type="match status" value="1"/>
</dbReference>
<dbReference type="FunFam" id="1.10.287.950:FF:000001">
    <property type="entry name" value="Methyl-accepting chemotaxis sensory transducer"/>
    <property type="match status" value="1"/>
</dbReference>
<proteinExistence type="inferred from homology"/>
<reference evidence="8" key="1">
    <citation type="journal article" date="2022" name="Front. Microbiol.">
        <title>Genome-based taxonomic rearrangement of Oceanobacter-related bacteria including the description of Thalassolituus hydrocarbonoclasticus sp. nov. and Thalassolituus pacificus sp. nov. and emended description of the genus Thalassolituus.</title>
        <authorList>
            <person name="Dong C."/>
            <person name="Wei L."/>
            <person name="Wang J."/>
            <person name="Lai Q."/>
            <person name="Huang Z."/>
            <person name="Shao Z."/>
        </authorList>
    </citation>
    <scope>NUCLEOTIDE SEQUENCE</scope>
    <source>
        <strain evidence="8">59MF3M-4</strain>
    </source>
</reference>
<dbReference type="CDD" id="cd12913">
    <property type="entry name" value="PDC1_MCP_like"/>
    <property type="match status" value="1"/>
</dbReference>
<dbReference type="RefSeq" id="WP_260977305.1">
    <property type="nucleotide sequence ID" value="NZ_JAOANI010000028.1"/>
</dbReference>
<feature type="domain" description="HAMP" evidence="7">
    <location>
        <begin position="330"/>
        <end position="382"/>
    </location>
</feature>
<reference evidence="8" key="2">
    <citation type="submission" date="2022-08" db="EMBL/GenBank/DDBJ databases">
        <authorList>
            <person name="Dong C."/>
        </authorList>
    </citation>
    <scope>NUCLEOTIDE SEQUENCE</scope>
    <source>
        <strain evidence="8">59MF3M-4</strain>
    </source>
</reference>
<dbReference type="GO" id="GO:0007165">
    <property type="term" value="P:signal transduction"/>
    <property type="evidence" value="ECO:0007669"/>
    <property type="project" value="UniProtKB-KW"/>
</dbReference>
<dbReference type="Proteomes" id="UP001147830">
    <property type="component" value="Unassembled WGS sequence"/>
</dbReference>